<dbReference type="EMBL" id="ANCE01000096">
    <property type="protein sequence ID" value="EMK24550.1"/>
    <property type="molecule type" value="Genomic_DNA"/>
</dbReference>
<sequence length="67" mass="7539">MESTKVSPILRVFKVYLFDGASAFITKDPALIADVISDSEPGEDLIRIEVIEMTEHEYVNLPEWDGP</sequence>
<evidence type="ECO:0000313" key="3">
    <source>
        <dbReference type="EMBL" id="EMK24865.1"/>
    </source>
</evidence>
<reference evidence="1 4" key="1">
    <citation type="submission" date="2013-01" db="EMBL/GenBank/DDBJ databases">
        <authorList>
            <person name="Harkins D.M."/>
            <person name="Durkin A.S."/>
            <person name="Brinkac L.M."/>
            <person name="Haft D.H."/>
            <person name="Selengut J.D."/>
            <person name="Sanka R."/>
            <person name="DePew J."/>
            <person name="Purushe J."/>
            <person name="Galloway R.L."/>
            <person name="Vinetz J.M."/>
            <person name="Sutton G.G."/>
            <person name="Nierman W.C."/>
            <person name="Fouts D.E."/>
        </authorList>
    </citation>
    <scope>NUCLEOTIDE SEQUENCE [LARGE SCALE GENOMIC DNA]</scope>
    <source>
        <strain evidence="1 4">Nikolaevo</strain>
    </source>
</reference>
<evidence type="ECO:0000313" key="2">
    <source>
        <dbReference type="EMBL" id="EMK24550.1"/>
    </source>
</evidence>
<dbReference type="EMBL" id="ANCE01000169">
    <property type="protein sequence ID" value="EMK22376.1"/>
    <property type="molecule type" value="Genomic_DNA"/>
</dbReference>
<dbReference type="OrthoDB" id="9994340at2"/>
<dbReference type="EMBL" id="ANCE01000079">
    <property type="protein sequence ID" value="EMK24865.1"/>
    <property type="molecule type" value="Genomic_DNA"/>
</dbReference>
<evidence type="ECO:0000313" key="1">
    <source>
        <dbReference type="EMBL" id="EMK22376.1"/>
    </source>
</evidence>
<dbReference type="PATRIC" id="fig|1240687.3.peg.1554"/>
<name>M6FHV7_9LEPT</name>
<dbReference type="RefSeq" id="WP_020763090.1">
    <property type="nucleotide sequence ID" value="NZ_ANCE01000079.1"/>
</dbReference>
<protein>
    <submittedName>
        <fullName evidence="1">Uncharacterized protein</fullName>
    </submittedName>
</protein>
<proteinExistence type="predicted"/>
<dbReference type="Proteomes" id="UP000011980">
    <property type="component" value="Unassembled WGS sequence"/>
</dbReference>
<organism evidence="1 4">
    <name type="scientific">Leptospira kirschneri serovar Bulgarica str. Nikolaevo</name>
    <dbReference type="NCBI Taxonomy" id="1240687"/>
    <lineage>
        <taxon>Bacteria</taxon>
        <taxon>Pseudomonadati</taxon>
        <taxon>Spirochaetota</taxon>
        <taxon>Spirochaetia</taxon>
        <taxon>Leptospirales</taxon>
        <taxon>Leptospiraceae</taxon>
        <taxon>Leptospira</taxon>
    </lineage>
</organism>
<accession>M6FHV7</accession>
<evidence type="ECO:0000313" key="4">
    <source>
        <dbReference type="Proteomes" id="UP000011980"/>
    </source>
</evidence>
<dbReference type="AlphaFoldDB" id="M6FHV7"/>
<gene>
    <name evidence="3" type="ORF">LEP1GSC008_0604</name>
    <name evidence="1" type="ORF">LEP1GSC008_1553</name>
    <name evidence="2" type="ORF">LEP1GSC008_2626</name>
</gene>
<comment type="caution">
    <text evidence="1">The sequence shown here is derived from an EMBL/GenBank/DDBJ whole genome shotgun (WGS) entry which is preliminary data.</text>
</comment>